<comment type="similarity">
    <text evidence="2">Belongs to the bacterial solute-binding protein 2 family.</text>
</comment>
<evidence type="ECO:0000256" key="3">
    <source>
        <dbReference type="SAM" id="SignalP"/>
    </source>
</evidence>
<evidence type="ECO:0000313" key="5">
    <source>
        <dbReference type="EMBL" id="MBW8640727.1"/>
    </source>
</evidence>
<evidence type="ECO:0000256" key="2">
    <source>
        <dbReference type="ARBA" id="ARBA00007639"/>
    </source>
</evidence>
<dbReference type="AlphaFoldDB" id="A0AAE2ZVY2"/>
<protein>
    <submittedName>
        <fullName evidence="5">Sugar ABC transporter substrate-binding protein</fullName>
    </submittedName>
</protein>
<dbReference type="GO" id="GO:0030246">
    <property type="term" value="F:carbohydrate binding"/>
    <property type="evidence" value="ECO:0007669"/>
    <property type="project" value="TreeGrafter"/>
</dbReference>
<evidence type="ECO:0000256" key="1">
    <source>
        <dbReference type="ARBA" id="ARBA00004418"/>
    </source>
</evidence>
<dbReference type="PANTHER" id="PTHR30036">
    <property type="entry name" value="D-XYLOSE-BINDING PERIPLASMIC PROTEIN"/>
    <property type="match status" value="1"/>
</dbReference>
<dbReference type="Gene3D" id="3.40.50.2300">
    <property type="match status" value="2"/>
</dbReference>
<feature type="domain" description="Periplasmic binding protein" evidence="4">
    <location>
        <begin position="49"/>
        <end position="302"/>
    </location>
</feature>
<dbReference type="SUPFAM" id="SSF53822">
    <property type="entry name" value="Periplasmic binding protein-like I"/>
    <property type="match status" value="1"/>
</dbReference>
<dbReference type="GO" id="GO:0030288">
    <property type="term" value="C:outer membrane-bounded periplasmic space"/>
    <property type="evidence" value="ECO:0007669"/>
    <property type="project" value="TreeGrafter"/>
</dbReference>
<evidence type="ECO:0000259" key="4">
    <source>
        <dbReference type="Pfam" id="PF13407"/>
    </source>
</evidence>
<sequence>MRSRFLITTAVAALAFGAAPASADPAKVSDFDLAPRIAENVKSGEPLNIFVSYHDVSNEFSPFVKAGVERADSEDGVNARFIGPVGADADGQISEIETLMGQMDGLAISSVSSDALAPLINRVMEAGIPVITYNTDNADSNRLVFAGQDLVQSGREAGKLMGEVLDGKGKVMITTLDAAAQWSLDRENGAREALEKFPDIEVVRTLNTGTDPQEIYSAIENAMLSDSSITGILSLECCSTPAAGEWVKRNGKTGDVKIVGFDLLDQTVELVSDGVIQATIDQAPERQGYEAVNLLVKFLKGETIDDLDTGVGVYTPETISKVMQ</sequence>
<dbReference type="InterPro" id="IPR050555">
    <property type="entry name" value="Bact_Solute-Bind_Prot2"/>
</dbReference>
<keyword evidence="6" id="KW-1185">Reference proteome</keyword>
<dbReference type="RefSeq" id="WP_220231463.1">
    <property type="nucleotide sequence ID" value="NZ_JAICBX010000008.1"/>
</dbReference>
<dbReference type="EMBL" id="JAICBX010000008">
    <property type="protein sequence ID" value="MBW8640727.1"/>
    <property type="molecule type" value="Genomic_DNA"/>
</dbReference>
<dbReference type="Pfam" id="PF13407">
    <property type="entry name" value="Peripla_BP_4"/>
    <property type="match status" value="1"/>
</dbReference>
<dbReference type="InterPro" id="IPR028082">
    <property type="entry name" value="Peripla_BP_I"/>
</dbReference>
<gene>
    <name evidence="5" type="ORF">K1W69_26285</name>
</gene>
<dbReference type="InterPro" id="IPR025997">
    <property type="entry name" value="SBP_2_dom"/>
</dbReference>
<proteinExistence type="inferred from homology"/>
<dbReference type="CDD" id="cd01536">
    <property type="entry name" value="PBP1_ABC_sugar_binding-like"/>
    <property type="match status" value="1"/>
</dbReference>
<evidence type="ECO:0000313" key="6">
    <source>
        <dbReference type="Proteomes" id="UP001196509"/>
    </source>
</evidence>
<reference evidence="5" key="1">
    <citation type="submission" date="2021-08" db="EMBL/GenBank/DDBJ databases">
        <title>Hoeflea bacterium WL0058 sp. nov., isolated from the sediment.</title>
        <authorList>
            <person name="Wang L."/>
            <person name="Zhang D."/>
        </authorList>
    </citation>
    <scope>NUCLEOTIDE SEQUENCE</scope>
    <source>
        <strain evidence="5">WL0058</strain>
    </source>
</reference>
<keyword evidence="3" id="KW-0732">Signal</keyword>
<feature type="chain" id="PRO_5042278636" evidence="3">
    <location>
        <begin position="24"/>
        <end position="324"/>
    </location>
</feature>
<comment type="caution">
    <text evidence="5">The sequence shown here is derived from an EMBL/GenBank/DDBJ whole genome shotgun (WGS) entry which is preliminary data.</text>
</comment>
<accession>A0AAE2ZVY2</accession>
<dbReference type="PANTHER" id="PTHR30036:SF7">
    <property type="entry name" value="ABC TRANSPORTER PERIPLASMIC-BINDING PROTEIN YPHF"/>
    <property type="match status" value="1"/>
</dbReference>
<name>A0AAE2ZVY2_9HYPH</name>
<feature type="signal peptide" evidence="3">
    <location>
        <begin position="1"/>
        <end position="23"/>
    </location>
</feature>
<dbReference type="Proteomes" id="UP001196509">
    <property type="component" value="Unassembled WGS sequence"/>
</dbReference>
<organism evidence="5 6">
    <name type="scientific">Flavimaribacter sediminis</name>
    <dbReference type="NCBI Taxonomy" id="2865987"/>
    <lineage>
        <taxon>Bacteria</taxon>
        <taxon>Pseudomonadati</taxon>
        <taxon>Pseudomonadota</taxon>
        <taxon>Alphaproteobacteria</taxon>
        <taxon>Hyphomicrobiales</taxon>
        <taxon>Rhizobiaceae</taxon>
        <taxon>Flavimaribacter</taxon>
    </lineage>
</organism>
<comment type="subcellular location">
    <subcellularLocation>
        <location evidence="1">Periplasm</location>
    </subcellularLocation>
</comment>